<keyword evidence="3" id="KW-1185">Reference proteome</keyword>
<dbReference type="InterPro" id="IPR045455">
    <property type="entry name" value="NrS-1_pol-like_helicase"/>
</dbReference>
<sequence>MLRSKPSGLPAESRRILQPLPAVSACGPSGRRFTIFHFLKHIFGEQIEMGYDYFKILLERPTQILPILCLVSEERGTGKTTFLHFVKSIFGENMTINSNEDFRSNFNIEWAQKLVIGVDETFLDRKEDSERIKNLSTACFYKVEAKGVDRQETEFLASLSFAATMKIISLLPSLERFGTGSGRCRH</sequence>
<dbReference type="Pfam" id="PF19263">
    <property type="entry name" value="DUF5906"/>
    <property type="match status" value="1"/>
</dbReference>
<dbReference type="PROSITE" id="PS51257">
    <property type="entry name" value="PROKAR_LIPOPROTEIN"/>
    <property type="match status" value="1"/>
</dbReference>
<reference evidence="2" key="1">
    <citation type="submission" date="2021-12" db="EMBL/GenBank/DDBJ databases">
        <title>Novel species in genus Dyadobacter.</title>
        <authorList>
            <person name="Ma C."/>
        </authorList>
    </citation>
    <scope>NUCLEOTIDE SEQUENCE</scope>
    <source>
        <strain evidence="2">LJ419</strain>
    </source>
</reference>
<evidence type="ECO:0000259" key="1">
    <source>
        <dbReference type="Pfam" id="PF19263"/>
    </source>
</evidence>
<evidence type="ECO:0000313" key="2">
    <source>
        <dbReference type="EMBL" id="MCF0064421.1"/>
    </source>
</evidence>
<evidence type="ECO:0000313" key="3">
    <source>
        <dbReference type="Proteomes" id="UP001139000"/>
    </source>
</evidence>
<dbReference type="AlphaFoldDB" id="A0A9X1TFJ8"/>
<organism evidence="2 3">
    <name type="scientific">Dyadobacter chenwenxiniae</name>
    <dbReference type="NCBI Taxonomy" id="2906456"/>
    <lineage>
        <taxon>Bacteria</taxon>
        <taxon>Pseudomonadati</taxon>
        <taxon>Bacteroidota</taxon>
        <taxon>Cytophagia</taxon>
        <taxon>Cytophagales</taxon>
        <taxon>Spirosomataceae</taxon>
        <taxon>Dyadobacter</taxon>
    </lineage>
</organism>
<accession>A0A9X1TFJ8</accession>
<dbReference type="EMBL" id="JAJTTC010000007">
    <property type="protein sequence ID" value="MCF0064421.1"/>
    <property type="molecule type" value="Genomic_DNA"/>
</dbReference>
<protein>
    <submittedName>
        <fullName evidence="2">DUF5906 domain-containing protein</fullName>
    </submittedName>
</protein>
<proteinExistence type="predicted"/>
<dbReference type="Proteomes" id="UP001139000">
    <property type="component" value="Unassembled WGS sequence"/>
</dbReference>
<name>A0A9X1TFJ8_9BACT</name>
<feature type="domain" description="NrS-1 polymerase-like helicase" evidence="1">
    <location>
        <begin position="70"/>
        <end position="163"/>
    </location>
</feature>
<gene>
    <name evidence="2" type="ORF">LXM26_23100</name>
</gene>
<dbReference type="RefSeq" id="WP_234657364.1">
    <property type="nucleotide sequence ID" value="NZ_CP094997.1"/>
</dbReference>
<comment type="caution">
    <text evidence="2">The sequence shown here is derived from an EMBL/GenBank/DDBJ whole genome shotgun (WGS) entry which is preliminary data.</text>
</comment>